<gene>
    <name evidence="1" type="ORF">AK812_SmicGene13157</name>
</gene>
<reference evidence="1 2" key="1">
    <citation type="submission" date="2016-02" db="EMBL/GenBank/DDBJ databases">
        <title>Genome analysis of coral dinoflagellate symbionts highlights evolutionary adaptations to a symbiotic lifestyle.</title>
        <authorList>
            <person name="Aranda M."/>
            <person name="Li Y."/>
            <person name="Liew Y.J."/>
            <person name="Baumgarten S."/>
            <person name="Simakov O."/>
            <person name="Wilson M."/>
            <person name="Piel J."/>
            <person name="Ashoor H."/>
            <person name="Bougouffa S."/>
            <person name="Bajic V.B."/>
            <person name="Ryu T."/>
            <person name="Ravasi T."/>
            <person name="Bayer T."/>
            <person name="Micklem G."/>
            <person name="Kim H."/>
            <person name="Bhak J."/>
            <person name="Lajeunesse T.C."/>
            <person name="Voolstra C.R."/>
        </authorList>
    </citation>
    <scope>NUCLEOTIDE SEQUENCE [LARGE SCALE GENOMIC DNA]</scope>
    <source>
        <strain evidence="1 2">CCMP2467</strain>
    </source>
</reference>
<organism evidence="1 2">
    <name type="scientific">Symbiodinium microadriaticum</name>
    <name type="common">Dinoflagellate</name>
    <name type="synonym">Zooxanthella microadriatica</name>
    <dbReference type="NCBI Taxonomy" id="2951"/>
    <lineage>
        <taxon>Eukaryota</taxon>
        <taxon>Sar</taxon>
        <taxon>Alveolata</taxon>
        <taxon>Dinophyceae</taxon>
        <taxon>Suessiales</taxon>
        <taxon>Symbiodiniaceae</taxon>
        <taxon>Symbiodinium</taxon>
    </lineage>
</organism>
<sequence>MRCLVRRKCLGRPALNRMGELLRSPERTVESRRGIMSLPRALSLDVTASDGEEARLLRREAFAGSSARQAWEELLKAAEGVQQPLSFKSSLRQCKDKLHHLANTQRALREVPVILLGGLLLGYRS</sequence>
<dbReference type="EMBL" id="LSRX01000225">
    <property type="protein sequence ID" value="OLQ03841.1"/>
    <property type="molecule type" value="Genomic_DNA"/>
</dbReference>
<evidence type="ECO:0000313" key="1">
    <source>
        <dbReference type="EMBL" id="OLQ03841.1"/>
    </source>
</evidence>
<dbReference type="Proteomes" id="UP000186817">
    <property type="component" value="Unassembled WGS sequence"/>
</dbReference>
<protein>
    <submittedName>
        <fullName evidence="1">Uncharacterized protein</fullName>
    </submittedName>
</protein>
<evidence type="ECO:0000313" key="2">
    <source>
        <dbReference type="Proteomes" id="UP000186817"/>
    </source>
</evidence>
<proteinExistence type="predicted"/>
<name>A0A1Q9E8U7_SYMMI</name>
<keyword evidence="2" id="KW-1185">Reference proteome</keyword>
<dbReference type="AlphaFoldDB" id="A0A1Q9E8U7"/>
<dbReference type="OrthoDB" id="440856at2759"/>
<accession>A0A1Q9E8U7</accession>
<comment type="caution">
    <text evidence="1">The sequence shown here is derived from an EMBL/GenBank/DDBJ whole genome shotgun (WGS) entry which is preliminary data.</text>
</comment>